<reference evidence="1 2" key="1">
    <citation type="submission" date="2019-11" db="EMBL/GenBank/DDBJ databases">
        <title>Escherichia alba sp. nov. isolated from the gut of plastic-eating superworms Zophobas atratus.</title>
        <authorList>
            <person name="Yang Y."/>
        </authorList>
    </citation>
    <scope>NUCLEOTIDE SEQUENCE [LARGE SCALE GENOMIC DNA]</scope>
    <source>
        <strain evidence="2">BIT-B35</strain>
    </source>
</reference>
<comment type="caution">
    <text evidence="1">The sequence shown here is derived from an EMBL/GenBank/DDBJ whole genome shotgun (WGS) entry which is preliminary data.</text>
</comment>
<dbReference type="OrthoDB" id="10016335at2"/>
<protein>
    <submittedName>
        <fullName evidence="1">Uncharacterized protein</fullName>
    </submittedName>
</protein>
<evidence type="ECO:0000313" key="2">
    <source>
        <dbReference type="Proteomes" id="UP000477739"/>
    </source>
</evidence>
<name>A0A6L6IR70_9ENTR</name>
<dbReference type="Proteomes" id="UP000477739">
    <property type="component" value="Unassembled WGS sequence"/>
</dbReference>
<dbReference type="RefSeq" id="WP_155110133.1">
    <property type="nucleotide sequence ID" value="NZ_WMJZ01000055.1"/>
</dbReference>
<dbReference type="AlphaFoldDB" id="A0A6L6IR70"/>
<accession>A0A6L6IR70</accession>
<evidence type="ECO:0000313" key="1">
    <source>
        <dbReference type="EMBL" id="MTH48745.1"/>
    </source>
</evidence>
<organism evidence="1 2">
    <name type="scientific">Intestinirhabdus alba</name>
    <dbReference type="NCBI Taxonomy" id="2899544"/>
    <lineage>
        <taxon>Bacteria</taxon>
        <taxon>Pseudomonadati</taxon>
        <taxon>Pseudomonadota</taxon>
        <taxon>Gammaproteobacteria</taxon>
        <taxon>Enterobacterales</taxon>
        <taxon>Enterobacteriaceae</taxon>
        <taxon>Intestinirhabdus</taxon>
    </lineage>
</organism>
<dbReference type="EMBL" id="WMJZ01000055">
    <property type="protein sequence ID" value="MTH48745.1"/>
    <property type="molecule type" value="Genomic_DNA"/>
</dbReference>
<proteinExistence type="predicted"/>
<sequence>MNDEFYEPPFEVYGDMDILKNMVINIKIHSNSEKHPGFPVFKIQSLLYKGNKYPVIPDEKGIEVVHYTIYYSYGEQVGKFDFDAALPRGMRKGRDTHTLYVHRKDGGVYFEYYSRKADIDKKDALSSSHVTMSQNEFFKKYKILTAAEREKYKERLFGFFDCREQDYRVYMDYLKGLPLEVKKRMKIPEKYLREMDLPDDELKELLEDPARMND</sequence>
<gene>
    <name evidence="1" type="ORF">GJV78_21385</name>
</gene>
<keyword evidence="2" id="KW-1185">Reference proteome</keyword>